<comment type="caution">
    <text evidence="1">The sequence shown here is derived from an EMBL/GenBank/DDBJ whole genome shotgun (WGS) entry which is preliminary data.</text>
</comment>
<sequence>MPAIVRSPQCLVPRGQLPGRSWSAGDLASLQSGFWSLRSGVRAQLDRGPEAAAILVARGRWDETVFPSSAAILFSPEFTPIFQAGLRSPWPILRIIFGVWKCYYFGRAPFAAPERCAKRAASSPAGHAPRPYYFVELLLQEFLTSGFWKYQSQKPSCNVQYPFS</sequence>
<proteinExistence type="predicted"/>
<dbReference type="Proteomes" id="UP001066276">
    <property type="component" value="Chromosome 6"/>
</dbReference>
<evidence type="ECO:0000313" key="1">
    <source>
        <dbReference type="EMBL" id="KAJ1143639.1"/>
    </source>
</evidence>
<reference evidence="1" key="1">
    <citation type="journal article" date="2022" name="bioRxiv">
        <title>Sequencing and chromosome-scale assembly of the giantPleurodeles waltlgenome.</title>
        <authorList>
            <person name="Brown T."/>
            <person name="Elewa A."/>
            <person name="Iarovenko S."/>
            <person name="Subramanian E."/>
            <person name="Araus A.J."/>
            <person name="Petzold A."/>
            <person name="Susuki M."/>
            <person name="Suzuki K.-i.T."/>
            <person name="Hayashi T."/>
            <person name="Toyoda A."/>
            <person name="Oliveira C."/>
            <person name="Osipova E."/>
            <person name="Leigh N.D."/>
            <person name="Simon A."/>
            <person name="Yun M.H."/>
        </authorList>
    </citation>
    <scope>NUCLEOTIDE SEQUENCE</scope>
    <source>
        <strain evidence="1">20211129_DDA</strain>
        <tissue evidence="1">Liver</tissue>
    </source>
</reference>
<name>A0AAV7QT03_PLEWA</name>
<keyword evidence="2" id="KW-1185">Reference proteome</keyword>
<organism evidence="1 2">
    <name type="scientific">Pleurodeles waltl</name>
    <name type="common">Iberian ribbed newt</name>
    <dbReference type="NCBI Taxonomy" id="8319"/>
    <lineage>
        <taxon>Eukaryota</taxon>
        <taxon>Metazoa</taxon>
        <taxon>Chordata</taxon>
        <taxon>Craniata</taxon>
        <taxon>Vertebrata</taxon>
        <taxon>Euteleostomi</taxon>
        <taxon>Amphibia</taxon>
        <taxon>Batrachia</taxon>
        <taxon>Caudata</taxon>
        <taxon>Salamandroidea</taxon>
        <taxon>Salamandridae</taxon>
        <taxon>Pleurodelinae</taxon>
        <taxon>Pleurodeles</taxon>
    </lineage>
</organism>
<dbReference type="EMBL" id="JANPWB010000010">
    <property type="protein sequence ID" value="KAJ1143639.1"/>
    <property type="molecule type" value="Genomic_DNA"/>
</dbReference>
<accession>A0AAV7QT03</accession>
<gene>
    <name evidence="1" type="ORF">NDU88_009944</name>
</gene>
<evidence type="ECO:0000313" key="2">
    <source>
        <dbReference type="Proteomes" id="UP001066276"/>
    </source>
</evidence>
<protein>
    <submittedName>
        <fullName evidence="1">Uncharacterized protein</fullName>
    </submittedName>
</protein>
<dbReference type="AlphaFoldDB" id="A0AAV7QT03"/>